<sequence>MEILSLLQFFSLCHEFLLNAGTIELVESQMAHQTSVVLAFKAFLQGGVPLPVFMPLDEAIAMLEQELVNRQATLCRLTEFHGALLDNQQYLVLKMGLLR</sequence>
<dbReference type="Proteomes" id="UP001234787">
    <property type="component" value="Unassembled WGS sequence"/>
</dbReference>
<organism evidence="1 2">
    <name type="scientific">Cryptomeria japonica</name>
    <name type="common">Japanese cedar</name>
    <name type="synonym">Cupressus japonica</name>
    <dbReference type="NCBI Taxonomy" id="3369"/>
    <lineage>
        <taxon>Eukaryota</taxon>
        <taxon>Viridiplantae</taxon>
        <taxon>Streptophyta</taxon>
        <taxon>Embryophyta</taxon>
        <taxon>Tracheophyta</taxon>
        <taxon>Spermatophyta</taxon>
        <taxon>Pinopsida</taxon>
        <taxon>Pinidae</taxon>
        <taxon>Conifers II</taxon>
        <taxon>Cupressales</taxon>
        <taxon>Cupressaceae</taxon>
        <taxon>Cryptomeria</taxon>
    </lineage>
</organism>
<gene>
    <name evidence="1" type="ORF">SUGI_1228070</name>
</gene>
<comment type="caution">
    <text evidence="1">The sequence shown here is derived from an EMBL/GenBank/DDBJ whole genome shotgun (WGS) entry which is preliminary data.</text>
</comment>
<accession>A0AAD3RPH1</accession>
<reference evidence="1" key="1">
    <citation type="submission" date="2022-12" db="EMBL/GenBank/DDBJ databases">
        <title>Chromosome-Level Genome Assembly of Japanese Cedar (Cryptomeriajaponica D. Don).</title>
        <authorList>
            <person name="Fujino T."/>
            <person name="Yamaguchi K."/>
            <person name="Yokoyama T."/>
            <person name="Hamanaka T."/>
            <person name="Harazono Y."/>
            <person name="Kamada H."/>
            <person name="Kobayashi W."/>
            <person name="Ujino-Ihara T."/>
            <person name="Uchiyama K."/>
            <person name="Matsumoto A."/>
            <person name="Izuno A."/>
            <person name="Tsumura Y."/>
            <person name="Toyoda A."/>
            <person name="Shigenobu S."/>
            <person name="Moriguchi Y."/>
            <person name="Ueno S."/>
            <person name="Kasahara M."/>
        </authorList>
    </citation>
    <scope>NUCLEOTIDE SEQUENCE</scope>
</reference>
<proteinExistence type="predicted"/>
<dbReference type="AlphaFoldDB" id="A0AAD3RPH1"/>
<keyword evidence="2" id="KW-1185">Reference proteome</keyword>
<evidence type="ECO:0000313" key="1">
    <source>
        <dbReference type="EMBL" id="GLJ56560.1"/>
    </source>
</evidence>
<protein>
    <submittedName>
        <fullName evidence="1">Uncharacterized protein</fullName>
    </submittedName>
</protein>
<name>A0AAD3RPH1_CRYJA</name>
<evidence type="ECO:0000313" key="2">
    <source>
        <dbReference type="Proteomes" id="UP001234787"/>
    </source>
</evidence>
<dbReference type="EMBL" id="BSEH01000022">
    <property type="protein sequence ID" value="GLJ56560.1"/>
    <property type="molecule type" value="Genomic_DNA"/>
</dbReference>